<protein>
    <submittedName>
        <fullName evidence="5">MarR family transcriptional regulator</fullName>
    </submittedName>
</protein>
<organism evidence="5 6">
    <name type="scientific">Caballeronia terrestris</name>
    <dbReference type="NCBI Taxonomy" id="1226301"/>
    <lineage>
        <taxon>Bacteria</taxon>
        <taxon>Pseudomonadati</taxon>
        <taxon>Pseudomonadota</taxon>
        <taxon>Betaproteobacteria</taxon>
        <taxon>Burkholderiales</taxon>
        <taxon>Burkholderiaceae</taxon>
        <taxon>Caballeronia</taxon>
    </lineage>
</organism>
<dbReference type="GO" id="GO:0003700">
    <property type="term" value="F:DNA-binding transcription factor activity"/>
    <property type="evidence" value="ECO:0007669"/>
    <property type="project" value="InterPro"/>
</dbReference>
<gene>
    <name evidence="5" type="ORF">AWB67_00695</name>
</gene>
<keyword evidence="3" id="KW-0804">Transcription</keyword>
<dbReference type="InterPro" id="IPR036390">
    <property type="entry name" value="WH_DNA-bd_sf"/>
</dbReference>
<dbReference type="SUPFAM" id="SSF46785">
    <property type="entry name" value="Winged helix' DNA-binding domain"/>
    <property type="match status" value="1"/>
</dbReference>
<reference evidence="5" key="1">
    <citation type="submission" date="2016-01" db="EMBL/GenBank/DDBJ databases">
        <authorList>
            <person name="Peeters C."/>
        </authorList>
    </citation>
    <scope>NUCLEOTIDE SEQUENCE [LARGE SCALE GENOMIC DNA]</scope>
    <source>
        <strain evidence="5">LMG 22937</strain>
    </source>
</reference>
<evidence type="ECO:0000259" key="4">
    <source>
        <dbReference type="PROSITE" id="PS50995"/>
    </source>
</evidence>
<keyword evidence="1" id="KW-0805">Transcription regulation</keyword>
<accession>A0A158FNF6</accession>
<dbReference type="Gene3D" id="1.10.10.10">
    <property type="entry name" value="Winged helix-like DNA-binding domain superfamily/Winged helix DNA-binding domain"/>
    <property type="match status" value="1"/>
</dbReference>
<dbReference type="RefSeq" id="WP_087654847.1">
    <property type="nucleotide sequence ID" value="NZ_FCOL02000003.1"/>
</dbReference>
<evidence type="ECO:0000256" key="2">
    <source>
        <dbReference type="ARBA" id="ARBA00023125"/>
    </source>
</evidence>
<dbReference type="Proteomes" id="UP000054925">
    <property type="component" value="Unassembled WGS sequence"/>
</dbReference>
<dbReference type="PRINTS" id="PR00598">
    <property type="entry name" value="HTHMARR"/>
</dbReference>
<name>A0A158FNF6_9BURK</name>
<evidence type="ECO:0000256" key="1">
    <source>
        <dbReference type="ARBA" id="ARBA00023015"/>
    </source>
</evidence>
<evidence type="ECO:0000313" key="5">
    <source>
        <dbReference type="EMBL" id="SAL20670.1"/>
    </source>
</evidence>
<comment type="caution">
    <text evidence="5">The sequence shown here is derived from an EMBL/GenBank/DDBJ whole genome shotgun (WGS) entry which is preliminary data.</text>
</comment>
<feature type="domain" description="HTH marR-type" evidence="4">
    <location>
        <begin position="8"/>
        <end position="144"/>
    </location>
</feature>
<dbReference type="PANTHER" id="PTHR42756:SF1">
    <property type="entry name" value="TRANSCRIPTIONAL REPRESSOR OF EMRAB OPERON"/>
    <property type="match status" value="1"/>
</dbReference>
<dbReference type="EMBL" id="FCOL02000003">
    <property type="protein sequence ID" value="SAL20670.1"/>
    <property type="molecule type" value="Genomic_DNA"/>
</dbReference>
<dbReference type="InterPro" id="IPR000835">
    <property type="entry name" value="HTH_MarR-typ"/>
</dbReference>
<sequence>MDHYTSESFNLTQSIGFAIGKARNVLVAEIDAALKDLGITTQQMGILLSMRHGEATTPFELSKLLGIDTGLMTRMLDKLEDKGLLERSRSLEDRRVVNLKLTEQGEEVAAHVPEIVPMVLNARVKNFTKSEFKELNRLLRKFLDD</sequence>
<dbReference type="InterPro" id="IPR036388">
    <property type="entry name" value="WH-like_DNA-bd_sf"/>
</dbReference>
<keyword evidence="6" id="KW-1185">Reference proteome</keyword>
<proteinExistence type="predicted"/>
<dbReference type="Pfam" id="PF01047">
    <property type="entry name" value="MarR"/>
    <property type="match status" value="1"/>
</dbReference>
<dbReference type="GO" id="GO:0003677">
    <property type="term" value="F:DNA binding"/>
    <property type="evidence" value="ECO:0007669"/>
    <property type="project" value="UniProtKB-KW"/>
</dbReference>
<evidence type="ECO:0000313" key="6">
    <source>
        <dbReference type="Proteomes" id="UP000054925"/>
    </source>
</evidence>
<dbReference type="OrthoDB" id="6195716at2"/>
<dbReference type="SMART" id="SM00347">
    <property type="entry name" value="HTH_MARR"/>
    <property type="match status" value="1"/>
</dbReference>
<dbReference type="PROSITE" id="PS50995">
    <property type="entry name" value="HTH_MARR_2"/>
    <property type="match status" value="1"/>
</dbReference>
<keyword evidence="2" id="KW-0238">DNA-binding</keyword>
<dbReference type="PANTHER" id="PTHR42756">
    <property type="entry name" value="TRANSCRIPTIONAL REGULATOR, MARR"/>
    <property type="match status" value="1"/>
</dbReference>
<evidence type="ECO:0000256" key="3">
    <source>
        <dbReference type="ARBA" id="ARBA00023163"/>
    </source>
</evidence>
<dbReference type="AlphaFoldDB" id="A0A158FNF6"/>